<feature type="domain" description="Laminin G" evidence="4">
    <location>
        <begin position="1"/>
        <end position="88"/>
    </location>
</feature>
<accession>A0A158R697</accession>
<feature type="domain" description="Laminin G" evidence="4">
    <location>
        <begin position="96"/>
        <end position="289"/>
    </location>
</feature>
<dbReference type="PROSITE" id="PS00010">
    <property type="entry name" value="ASX_HYDROXYL"/>
    <property type="match status" value="1"/>
</dbReference>
<keyword evidence="6" id="KW-1185">Reference proteome</keyword>
<dbReference type="PROSITE" id="PS50025">
    <property type="entry name" value="LAM_G_DOMAIN"/>
    <property type="match status" value="4"/>
</dbReference>
<dbReference type="SUPFAM" id="SSF49899">
    <property type="entry name" value="Concanavalin A-like lectins/glucanases"/>
    <property type="match status" value="4"/>
</dbReference>
<dbReference type="CDD" id="cd00054">
    <property type="entry name" value="EGF_CA"/>
    <property type="match status" value="1"/>
</dbReference>
<feature type="domain" description="EGF-like" evidence="5">
    <location>
        <begin position="294"/>
        <end position="331"/>
    </location>
</feature>
<evidence type="ECO:0000256" key="1">
    <source>
        <dbReference type="ARBA" id="ARBA00023157"/>
    </source>
</evidence>
<evidence type="ECO:0000256" key="3">
    <source>
        <dbReference type="PROSITE-ProRule" id="PRU00122"/>
    </source>
</evidence>
<keyword evidence="2" id="KW-0245">EGF-like domain</keyword>
<dbReference type="InterPro" id="IPR050372">
    <property type="entry name" value="Neurexin-related_CASP"/>
</dbReference>
<dbReference type="CDD" id="cd00110">
    <property type="entry name" value="LamG"/>
    <property type="match status" value="4"/>
</dbReference>
<protein>
    <submittedName>
        <fullName evidence="7">Neurexin-4</fullName>
    </submittedName>
</protein>
<dbReference type="PROSITE" id="PS50026">
    <property type="entry name" value="EGF_3"/>
    <property type="match status" value="2"/>
</dbReference>
<feature type="disulfide bond" evidence="3">
    <location>
        <begin position="687"/>
        <end position="714"/>
    </location>
</feature>
<dbReference type="Gene3D" id="2.10.25.10">
    <property type="entry name" value="Laminin"/>
    <property type="match status" value="2"/>
</dbReference>
<dbReference type="WBParaSite" id="SMUV_0001034701-mRNA-1">
    <property type="protein sequence ID" value="SMUV_0001034701-mRNA-1"/>
    <property type="gene ID" value="SMUV_0001034701"/>
</dbReference>
<dbReference type="PANTHER" id="PTHR15036:SF89">
    <property type="entry name" value="NEUREXIN 1, ISOFORM F"/>
    <property type="match status" value="1"/>
</dbReference>
<evidence type="ECO:0000313" key="6">
    <source>
        <dbReference type="Proteomes" id="UP000046393"/>
    </source>
</evidence>
<feature type="domain" description="Laminin G" evidence="4">
    <location>
        <begin position="532"/>
        <end position="714"/>
    </location>
</feature>
<dbReference type="Proteomes" id="UP000046393">
    <property type="component" value="Unplaced"/>
</dbReference>
<name>A0A158R697_9BILA</name>
<sequence length="935" mass="106069">MVLTVDGRSDKVAQYTPGIYWLKNSYAFVGGLPEEKIRLLKTSEGNFRGCMKKIKYEADAVSINFIELAGYELGESVVKAYGNLAFSCRRPDAHPDVLSFNNGQSYLTLPKWNTDASGNIGFELRTQTSDGLVLYHGVSWPNNGTSDFVAFELVDGHLFLMINLGSGSVRIEATDSKINDGKLWHSVNLSRMGRSATITVDGYSVMFSTPGVSANLNIDEKIFIGAAPWMSNDLNGTEYRFPPEVMMTSLRQGYIGCLRNVRVNGISSEISSVYEEQKALFGDAITLGCNKTLGHDFCGISPCKNLAFCENGYGSFRCDCSNTYFEGALCDVEPKVVEFAWNYSPAHIIELPYEIYSNAETVQFKFRTDKKNAVLMDTEANEGCNHRLSIFLVNEKLVWFLRKDITYQVFDWGNRLNDNRFHSFTVKRRGEKVIFFLDGKFIQSYILPTNNTVIRLRKIVAGRLLTLINDISEAYKTGYAEEFFEGQLIQAVFNGFDLLSKLQRKKFDFTISHTDSMDKVRPKGKLRKNKQFPFTFETNKAYVSFMQRYMANDDKQLRVSFRFRTLSPSCLLLAAMFNTSEQIVVLSLELFEGRLRFSFGNETHFNTVASEQKNCKKLLNDMKWHSVHVYQAKSRPEYYLVVDNNSKVLESQSLENFDLVANIFLGGIPPGVTLTPRLHMIHGFRGCISSLHVGSDSLDIQNDSNQLFNVSKGCYGPQVRCNQNPCHNEGKCIQRWSSVLCDCSMTTHGGVHCDTPGTTYVFDSTSSMIYYEYPPSRRPSRVHDRIALGFQTRQGSAVLLSIQCSAEGDYFVICLKDGYLQIRFNFGQHDHIVQYLKLAVNDNQYHVLKVLRDEANVTVKLDEISYNYTPKEGNELKTLNEQWRICVGGSFARDHNWYAAWRKKRHVFDAFEGSVSGVNVNGLMLLDMYARGKFS</sequence>
<organism evidence="6 7">
    <name type="scientific">Syphacia muris</name>
    <dbReference type="NCBI Taxonomy" id="451379"/>
    <lineage>
        <taxon>Eukaryota</taxon>
        <taxon>Metazoa</taxon>
        <taxon>Ecdysozoa</taxon>
        <taxon>Nematoda</taxon>
        <taxon>Chromadorea</taxon>
        <taxon>Rhabditida</taxon>
        <taxon>Spirurina</taxon>
        <taxon>Oxyuridomorpha</taxon>
        <taxon>Oxyuroidea</taxon>
        <taxon>Oxyuridae</taxon>
        <taxon>Syphacia</taxon>
    </lineage>
</organism>
<dbReference type="InterPro" id="IPR001791">
    <property type="entry name" value="Laminin_G"/>
</dbReference>
<feature type="domain" description="EGF-like" evidence="5">
    <location>
        <begin position="717"/>
        <end position="754"/>
    </location>
</feature>
<dbReference type="CDD" id="cd00053">
    <property type="entry name" value="EGF"/>
    <property type="match status" value="1"/>
</dbReference>
<evidence type="ECO:0000259" key="5">
    <source>
        <dbReference type="PROSITE" id="PS50026"/>
    </source>
</evidence>
<dbReference type="SMART" id="SM00181">
    <property type="entry name" value="EGF"/>
    <property type="match status" value="2"/>
</dbReference>
<evidence type="ECO:0000259" key="4">
    <source>
        <dbReference type="PROSITE" id="PS50025"/>
    </source>
</evidence>
<dbReference type="Pfam" id="PF02210">
    <property type="entry name" value="Laminin_G_2"/>
    <property type="match status" value="4"/>
</dbReference>
<feature type="domain" description="Laminin G" evidence="4">
    <location>
        <begin position="760"/>
        <end position="935"/>
    </location>
</feature>
<dbReference type="AlphaFoldDB" id="A0A158R697"/>
<evidence type="ECO:0000313" key="7">
    <source>
        <dbReference type="WBParaSite" id="SMUV_0001034701-mRNA-1"/>
    </source>
</evidence>
<reference evidence="7" key="1">
    <citation type="submission" date="2016-04" db="UniProtKB">
        <authorList>
            <consortium name="WormBaseParasite"/>
        </authorList>
    </citation>
    <scope>IDENTIFICATION</scope>
</reference>
<dbReference type="InterPro" id="IPR013320">
    <property type="entry name" value="ConA-like_dom_sf"/>
</dbReference>
<dbReference type="Pfam" id="PF00008">
    <property type="entry name" value="EGF"/>
    <property type="match status" value="1"/>
</dbReference>
<dbReference type="GO" id="GO:0016020">
    <property type="term" value="C:membrane"/>
    <property type="evidence" value="ECO:0007669"/>
    <property type="project" value="UniProtKB-SubCell"/>
</dbReference>
<dbReference type="PANTHER" id="PTHR15036">
    <property type="entry name" value="PIKACHURIN-LIKE PROTEIN"/>
    <property type="match status" value="1"/>
</dbReference>
<dbReference type="STRING" id="451379.A0A158R697"/>
<evidence type="ECO:0000256" key="2">
    <source>
        <dbReference type="PROSITE-ProRule" id="PRU00076"/>
    </source>
</evidence>
<proteinExistence type="predicted"/>
<dbReference type="InterPro" id="IPR000152">
    <property type="entry name" value="EGF-type_Asp/Asn_hydroxyl_site"/>
</dbReference>
<dbReference type="SMART" id="SM00282">
    <property type="entry name" value="LamG"/>
    <property type="match status" value="4"/>
</dbReference>
<dbReference type="Gene3D" id="2.60.120.200">
    <property type="match status" value="4"/>
</dbReference>
<comment type="caution">
    <text evidence="2">Lacks conserved residue(s) required for the propagation of feature annotation.</text>
</comment>
<dbReference type="InterPro" id="IPR000742">
    <property type="entry name" value="EGF"/>
</dbReference>
<keyword evidence="1 3" id="KW-1015">Disulfide bond</keyword>